<dbReference type="AlphaFoldDB" id="A0A8T3A3C6"/>
<evidence type="ECO:0000313" key="2">
    <source>
        <dbReference type="EMBL" id="KAI0488856.1"/>
    </source>
</evidence>
<evidence type="ECO:0000256" key="1">
    <source>
        <dbReference type="SAM" id="Phobius"/>
    </source>
</evidence>
<accession>A0A8T3A3C6</accession>
<dbReference type="EMBL" id="JAGYWB010000019">
    <property type="protein sequence ID" value="KAI0488856.1"/>
    <property type="molecule type" value="Genomic_DNA"/>
</dbReference>
<reference evidence="2" key="1">
    <citation type="journal article" date="2022" name="Front. Genet.">
        <title>Chromosome-Scale Assembly of the Dendrobium nobile Genome Provides Insights Into the Molecular Mechanism of the Biosynthesis of the Medicinal Active Ingredient of Dendrobium.</title>
        <authorList>
            <person name="Xu Q."/>
            <person name="Niu S.-C."/>
            <person name="Li K.-L."/>
            <person name="Zheng P.-J."/>
            <person name="Zhang X.-J."/>
            <person name="Jia Y."/>
            <person name="Liu Y."/>
            <person name="Niu Y.-X."/>
            <person name="Yu L.-H."/>
            <person name="Chen D.-F."/>
            <person name="Zhang G.-Q."/>
        </authorList>
    </citation>
    <scope>NUCLEOTIDE SEQUENCE</scope>
    <source>
        <tissue evidence="2">Leaf</tissue>
    </source>
</reference>
<keyword evidence="1" id="KW-1133">Transmembrane helix</keyword>
<proteinExistence type="predicted"/>
<protein>
    <submittedName>
        <fullName evidence="2">Uncharacterized protein</fullName>
    </submittedName>
</protein>
<organism evidence="2 3">
    <name type="scientific">Dendrobium nobile</name>
    <name type="common">Orchid</name>
    <dbReference type="NCBI Taxonomy" id="94219"/>
    <lineage>
        <taxon>Eukaryota</taxon>
        <taxon>Viridiplantae</taxon>
        <taxon>Streptophyta</taxon>
        <taxon>Embryophyta</taxon>
        <taxon>Tracheophyta</taxon>
        <taxon>Spermatophyta</taxon>
        <taxon>Magnoliopsida</taxon>
        <taxon>Liliopsida</taxon>
        <taxon>Asparagales</taxon>
        <taxon>Orchidaceae</taxon>
        <taxon>Epidendroideae</taxon>
        <taxon>Malaxideae</taxon>
        <taxon>Dendrobiinae</taxon>
        <taxon>Dendrobium</taxon>
    </lineage>
</organism>
<comment type="caution">
    <text evidence="2">The sequence shown here is derived from an EMBL/GenBank/DDBJ whole genome shotgun (WGS) entry which is preliminary data.</text>
</comment>
<sequence>MMGYIVSCYFFVFELLSCWLFHQSNTSALRVLYRWVFYLMVEHQGSKVLFLLDLICFSTLYINFAGRLCRTSYIGSSNFGCCLFTALFLIPVIFVLLG</sequence>
<evidence type="ECO:0000313" key="3">
    <source>
        <dbReference type="Proteomes" id="UP000829196"/>
    </source>
</evidence>
<keyword evidence="3" id="KW-1185">Reference proteome</keyword>
<keyword evidence="1" id="KW-0472">Membrane</keyword>
<feature type="transmembrane region" description="Helical" evidence="1">
    <location>
        <begin position="48"/>
        <end position="66"/>
    </location>
</feature>
<keyword evidence="1" id="KW-0812">Transmembrane</keyword>
<feature type="transmembrane region" description="Helical" evidence="1">
    <location>
        <begin position="78"/>
        <end position="97"/>
    </location>
</feature>
<dbReference type="Proteomes" id="UP000829196">
    <property type="component" value="Unassembled WGS sequence"/>
</dbReference>
<gene>
    <name evidence="2" type="ORF">KFK09_028695</name>
</gene>
<name>A0A8T3A3C6_DENNO</name>